<comment type="similarity">
    <text evidence="16">Belongs to the SEDS family. FtsW subfamily.</text>
</comment>
<dbReference type="PANTHER" id="PTHR30474:SF2">
    <property type="entry name" value="PEPTIDOGLYCAN GLYCOSYLTRANSFERASE FTSW-RELATED"/>
    <property type="match status" value="1"/>
</dbReference>
<feature type="compositionally biased region" description="Polar residues" evidence="21">
    <location>
        <begin position="1"/>
        <end position="20"/>
    </location>
</feature>
<comment type="catalytic activity">
    <reaction evidence="20">
        <text>[GlcNAc-(1-&gt;4)-Mur2Ac(oyl-L-Ala-gamma-D-Glu-L-Lys-D-Ala-D-Ala)](n)-di-trans,octa-cis-undecaprenyl diphosphate + beta-D-GlcNAc-(1-&gt;4)-Mur2Ac(oyl-L-Ala-gamma-D-Glu-L-Lys-D-Ala-D-Ala)-di-trans,octa-cis-undecaprenyl diphosphate = [GlcNAc-(1-&gt;4)-Mur2Ac(oyl-L-Ala-gamma-D-Glu-L-Lys-D-Ala-D-Ala)](n+1)-di-trans,octa-cis-undecaprenyl diphosphate + di-trans,octa-cis-undecaprenyl diphosphate + H(+)</text>
        <dbReference type="Rhea" id="RHEA:23708"/>
        <dbReference type="Rhea" id="RHEA-COMP:9602"/>
        <dbReference type="Rhea" id="RHEA-COMP:9603"/>
        <dbReference type="ChEBI" id="CHEBI:15378"/>
        <dbReference type="ChEBI" id="CHEBI:58405"/>
        <dbReference type="ChEBI" id="CHEBI:60033"/>
        <dbReference type="ChEBI" id="CHEBI:78435"/>
        <dbReference type="EC" id="2.4.99.28"/>
    </reaction>
</comment>
<dbReference type="EMBL" id="ABCS01000019">
    <property type="protein sequence ID" value="EDM79480.1"/>
    <property type="molecule type" value="Genomic_DNA"/>
</dbReference>
<evidence type="ECO:0000256" key="20">
    <source>
        <dbReference type="ARBA" id="ARBA00049902"/>
    </source>
</evidence>
<evidence type="ECO:0000313" key="24">
    <source>
        <dbReference type="Proteomes" id="UP000005801"/>
    </source>
</evidence>
<evidence type="ECO:0000256" key="21">
    <source>
        <dbReference type="SAM" id="MobiDB-lite"/>
    </source>
</evidence>
<dbReference type="GO" id="GO:0005886">
    <property type="term" value="C:plasma membrane"/>
    <property type="evidence" value="ECO:0007669"/>
    <property type="project" value="UniProtKB-SubCell"/>
</dbReference>
<evidence type="ECO:0000256" key="7">
    <source>
        <dbReference type="ARBA" id="ARBA00022692"/>
    </source>
</evidence>
<keyword evidence="24" id="KW-1185">Reference proteome</keyword>
<organism evidence="23 24">
    <name type="scientific">Plesiocystis pacifica SIR-1</name>
    <dbReference type="NCBI Taxonomy" id="391625"/>
    <lineage>
        <taxon>Bacteria</taxon>
        <taxon>Pseudomonadati</taxon>
        <taxon>Myxococcota</taxon>
        <taxon>Polyangia</taxon>
        <taxon>Nannocystales</taxon>
        <taxon>Nannocystaceae</taxon>
        <taxon>Plesiocystis</taxon>
    </lineage>
</organism>
<feature type="region of interest" description="Disordered" evidence="21">
    <location>
        <begin position="434"/>
        <end position="458"/>
    </location>
</feature>
<keyword evidence="12" id="KW-0131">Cell cycle</keyword>
<dbReference type="EC" id="2.4.99.28" evidence="19"/>
<evidence type="ECO:0000256" key="15">
    <source>
        <dbReference type="ARBA" id="ARBA00033270"/>
    </source>
</evidence>
<dbReference type="GO" id="GO:0071555">
    <property type="term" value="P:cell wall organization"/>
    <property type="evidence" value="ECO:0007669"/>
    <property type="project" value="UniProtKB-KW"/>
</dbReference>
<feature type="transmembrane region" description="Helical" evidence="22">
    <location>
        <begin position="91"/>
        <end position="109"/>
    </location>
</feature>
<feature type="transmembrane region" description="Helical" evidence="22">
    <location>
        <begin position="115"/>
        <end position="133"/>
    </location>
</feature>
<dbReference type="GO" id="GO:0051301">
    <property type="term" value="P:cell division"/>
    <property type="evidence" value="ECO:0007669"/>
    <property type="project" value="UniProtKB-KW"/>
</dbReference>
<dbReference type="GO" id="GO:0009252">
    <property type="term" value="P:peptidoglycan biosynthetic process"/>
    <property type="evidence" value="ECO:0007669"/>
    <property type="project" value="UniProtKB-KW"/>
</dbReference>
<feature type="compositionally biased region" description="Polar residues" evidence="21">
    <location>
        <begin position="448"/>
        <end position="458"/>
    </location>
</feature>
<evidence type="ECO:0000256" key="18">
    <source>
        <dbReference type="ARBA" id="ARBA00041418"/>
    </source>
</evidence>
<sequence>MPIVSESASSPGESVAQTPSDRADAPERGARSGARSAGRGSGLGFDQAMDPWLFFAALALACVGLVMVYSSSSWLGSRRAGSWEFFLERQGVFLILGTAVMLAVSRVDYRVLRRFSPHLMGVAVSLLVLVLFISDDINGARRWIDLGPIHMQPSEIAKIALVAFLSATLARRGEQIRQFKAGFLPPMLAAGATMALILMEKDLGTTVLLGTTTLILLYVAGTRASWVLAAIMVAAPLAWSQIVNVGYRRERVESFLSGDDYQVEQGLIAIGSGGPFGLGLGNGRQKLGFLPENHTDFILATIGEELGFLGIATVVGLYILLVWRGLVIARQAQDRFGTYLAVGLSALFGLQALINMAVVLSVMPAKGITLPFVSYGGSSLLVSMAAIGVLLSISRRPKPWAISDMRGRGRAPAPDEPSWATKLRETATGLAARAGLGKQAGQPRAQVQPRQTRPNTRR</sequence>
<keyword evidence="13" id="KW-0961">Cell wall biogenesis/degradation</keyword>
<feature type="transmembrane region" description="Helical" evidence="22">
    <location>
        <begin position="339"/>
        <end position="360"/>
    </location>
</feature>
<evidence type="ECO:0000256" key="19">
    <source>
        <dbReference type="ARBA" id="ARBA00044770"/>
    </source>
</evidence>
<evidence type="ECO:0000256" key="12">
    <source>
        <dbReference type="ARBA" id="ARBA00023306"/>
    </source>
</evidence>
<feature type="compositionally biased region" description="Basic and acidic residues" evidence="21">
    <location>
        <begin position="21"/>
        <end position="30"/>
    </location>
</feature>
<keyword evidence="3" id="KW-1003">Cell membrane</keyword>
<evidence type="ECO:0000256" key="10">
    <source>
        <dbReference type="ARBA" id="ARBA00022989"/>
    </source>
</evidence>
<dbReference type="GO" id="GO:0032153">
    <property type="term" value="C:cell division site"/>
    <property type="evidence" value="ECO:0007669"/>
    <property type="project" value="TreeGrafter"/>
</dbReference>
<feature type="transmembrane region" description="Helical" evidence="22">
    <location>
        <begin position="203"/>
        <end position="220"/>
    </location>
</feature>
<dbReference type="AlphaFoldDB" id="A6G3U3"/>
<keyword evidence="7 22" id="KW-0812">Transmembrane</keyword>
<accession>A6G3U3</accession>
<gene>
    <name evidence="23" type="ORF">PPSIR1_35177</name>
</gene>
<evidence type="ECO:0000256" key="2">
    <source>
        <dbReference type="ARBA" id="ARBA00004752"/>
    </source>
</evidence>
<evidence type="ECO:0000256" key="11">
    <source>
        <dbReference type="ARBA" id="ARBA00023136"/>
    </source>
</evidence>
<feature type="region of interest" description="Disordered" evidence="21">
    <location>
        <begin position="1"/>
        <end position="40"/>
    </location>
</feature>
<evidence type="ECO:0000256" key="22">
    <source>
        <dbReference type="SAM" id="Phobius"/>
    </source>
</evidence>
<evidence type="ECO:0000256" key="17">
    <source>
        <dbReference type="ARBA" id="ARBA00041185"/>
    </source>
</evidence>
<evidence type="ECO:0000256" key="8">
    <source>
        <dbReference type="ARBA" id="ARBA00022960"/>
    </source>
</evidence>
<dbReference type="STRING" id="391625.PPSIR1_35177"/>
<dbReference type="PANTHER" id="PTHR30474">
    <property type="entry name" value="CELL CYCLE PROTEIN"/>
    <property type="match status" value="1"/>
</dbReference>
<keyword evidence="11 22" id="KW-0472">Membrane</keyword>
<keyword evidence="6" id="KW-0808">Transferase</keyword>
<evidence type="ECO:0000256" key="3">
    <source>
        <dbReference type="ARBA" id="ARBA00022475"/>
    </source>
</evidence>
<keyword evidence="8" id="KW-0133">Cell shape</keyword>
<reference evidence="23 24" key="1">
    <citation type="submission" date="2007-06" db="EMBL/GenBank/DDBJ databases">
        <authorList>
            <person name="Shimkets L."/>
            <person name="Ferriera S."/>
            <person name="Johnson J."/>
            <person name="Kravitz S."/>
            <person name="Beeson K."/>
            <person name="Sutton G."/>
            <person name="Rogers Y.-H."/>
            <person name="Friedman R."/>
            <person name="Frazier M."/>
            <person name="Venter J.C."/>
        </authorList>
    </citation>
    <scope>NUCLEOTIDE SEQUENCE [LARGE SCALE GENOMIC DNA]</scope>
    <source>
        <strain evidence="23 24">SIR-1</strain>
    </source>
</reference>
<evidence type="ECO:0000256" key="9">
    <source>
        <dbReference type="ARBA" id="ARBA00022984"/>
    </source>
</evidence>
<dbReference type="Proteomes" id="UP000005801">
    <property type="component" value="Unassembled WGS sequence"/>
</dbReference>
<keyword evidence="5" id="KW-0328">Glycosyltransferase</keyword>
<dbReference type="GO" id="GO:0008955">
    <property type="term" value="F:peptidoglycan glycosyltransferase activity"/>
    <property type="evidence" value="ECO:0007669"/>
    <property type="project" value="UniProtKB-EC"/>
</dbReference>
<feature type="transmembrane region" description="Helical" evidence="22">
    <location>
        <begin position="306"/>
        <end position="327"/>
    </location>
</feature>
<comment type="caution">
    <text evidence="23">The sequence shown here is derived from an EMBL/GenBank/DDBJ whole genome shotgun (WGS) entry which is preliminary data.</text>
</comment>
<evidence type="ECO:0000313" key="23">
    <source>
        <dbReference type="EMBL" id="EDM79480.1"/>
    </source>
</evidence>
<evidence type="ECO:0000256" key="13">
    <source>
        <dbReference type="ARBA" id="ARBA00023316"/>
    </source>
</evidence>
<keyword evidence="9" id="KW-0573">Peptidoglycan synthesis</keyword>
<dbReference type="Pfam" id="PF01098">
    <property type="entry name" value="FTSW_RODA_SPOVE"/>
    <property type="match status" value="1"/>
</dbReference>
<dbReference type="InterPro" id="IPR013437">
    <property type="entry name" value="FtsW"/>
</dbReference>
<dbReference type="GO" id="GO:0015648">
    <property type="term" value="F:lipid-linked peptidoglycan transporter activity"/>
    <property type="evidence" value="ECO:0007669"/>
    <property type="project" value="TreeGrafter"/>
</dbReference>
<protein>
    <recommendedName>
        <fullName evidence="17">Probable peptidoglycan glycosyltransferase FtsW</fullName>
        <ecNumber evidence="19">2.4.99.28</ecNumber>
    </recommendedName>
    <alternativeName>
        <fullName evidence="18">Cell division protein FtsW</fullName>
    </alternativeName>
    <alternativeName>
        <fullName evidence="15">Cell wall polymerase</fullName>
    </alternativeName>
    <alternativeName>
        <fullName evidence="14">Peptidoglycan polymerase</fullName>
    </alternativeName>
</protein>
<dbReference type="InterPro" id="IPR001182">
    <property type="entry name" value="FtsW/RodA"/>
</dbReference>
<keyword evidence="10 22" id="KW-1133">Transmembrane helix</keyword>
<feature type="transmembrane region" description="Helical" evidence="22">
    <location>
        <begin position="372"/>
        <end position="393"/>
    </location>
</feature>
<evidence type="ECO:0000256" key="14">
    <source>
        <dbReference type="ARBA" id="ARBA00032370"/>
    </source>
</evidence>
<proteinExistence type="inferred from homology"/>
<name>A6G3U3_9BACT</name>
<evidence type="ECO:0000256" key="6">
    <source>
        <dbReference type="ARBA" id="ARBA00022679"/>
    </source>
</evidence>
<evidence type="ECO:0000256" key="5">
    <source>
        <dbReference type="ARBA" id="ARBA00022676"/>
    </source>
</evidence>
<comment type="pathway">
    <text evidence="2">Cell wall biogenesis; peptidoglycan biosynthesis.</text>
</comment>
<feature type="transmembrane region" description="Helical" evidence="22">
    <location>
        <begin position="52"/>
        <end position="70"/>
    </location>
</feature>
<dbReference type="NCBIfam" id="TIGR02614">
    <property type="entry name" value="ftsW"/>
    <property type="match status" value="1"/>
</dbReference>
<feature type="transmembrane region" description="Helical" evidence="22">
    <location>
        <begin position="179"/>
        <end position="197"/>
    </location>
</feature>
<dbReference type="GO" id="GO:0008360">
    <property type="term" value="P:regulation of cell shape"/>
    <property type="evidence" value="ECO:0007669"/>
    <property type="project" value="UniProtKB-KW"/>
</dbReference>
<dbReference type="eggNOG" id="COG0772">
    <property type="taxonomic scope" value="Bacteria"/>
</dbReference>
<feature type="transmembrane region" description="Helical" evidence="22">
    <location>
        <begin position="227"/>
        <end position="247"/>
    </location>
</feature>
<keyword evidence="4" id="KW-0132">Cell division</keyword>
<evidence type="ECO:0000256" key="1">
    <source>
        <dbReference type="ARBA" id="ARBA00004651"/>
    </source>
</evidence>
<evidence type="ECO:0000256" key="4">
    <source>
        <dbReference type="ARBA" id="ARBA00022618"/>
    </source>
</evidence>
<comment type="subcellular location">
    <subcellularLocation>
        <location evidence="1">Cell membrane</location>
        <topology evidence="1">Multi-pass membrane protein</topology>
    </subcellularLocation>
</comment>
<evidence type="ECO:0000256" key="16">
    <source>
        <dbReference type="ARBA" id="ARBA00038053"/>
    </source>
</evidence>